<dbReference type="SMART" id="SM00369">
    <property type="entry name" value="LRR_TYP"/>
    <property type="match status" value="10"/>
</dbReference>
<dbReference type="STRING" id="8932.A0A2I0LJR3"/>
<dbReference type="AlphaFoldDB" id="A0A2I0LJR3"/>
<dbReference type="GO" id="GO:0045211">
    <property type="term" value="C:postsynaptic membrane"/>
    <property type="evidence" value="ECO:0007669"/>
    <property type="project" value="TreeGrafter"/>
</dbReference>
<dbReference type="SUPFAM" id="SSF52058">
    <property type="entry name" value="L domain-like"/>
    <property type="match status" value="1"/>
</dbReference>
<feature type="region of interest" description="Disordered" evidence="3">
    <location>
        <begin position="688"/>
        <end position="728"/>
    </location>
</feature>
<dbReference type="GO" id="GO:0098609">
    <property type="term" value="P:cell-cell adhesion"/>
    <property type="evidence" value="ECO:0007669"/>
    <property type="project" value="TreeGrafter"/>
</dbReference>
<dbReference type="InterPro" id="IPR050614">
    <property type="entry name" value="Synaptic_Scaffolding_LAP-MAGUK"/>
</dbReference>
<feature type="domain" description="Disease resistance R13L4/SHOC-2-like LRR" evidence="4">
    <location>
        <begin position="254"/>
        <end position="359"/>
    </location>
</feature>
<dbReference type="Pfam" id="PF23598">
    <property type="entry name" value="LRR_14"/>
    <property type="match status" value="1"/>
</dbReference>
<evidence type="ECO:0000256" key="2">
    <source>
        <dbReference type="ARBA" id="ARBA00022737"/>
    </source>
</evidence>
<dbReference type="Pfam" id="PF13855">
    <property type="entry name" value="LRR_8"/>
    <property type="match status" value="1"/>
</dbReference>
<dbReference type="PROSITE" id="PS51450">
    <property type="entry name" value="LRR"/>
    <property type="match status" value="3"/>
</dbReference>
<dbReference type="Proteomes" id="UP000053872">
    <property type="component" value="Unassembled WGS sequence"/>
</dbReference>
<dbReference type="SMART" id="SM00364">
    <property type="entry name" value="LRR_BAC"/>
    <property type="match status" value="7"/>
</dbReference>
<dbReference type="GO" id="GO:0014069">
    <property type="term" value="C:postsynaptic density"/>
    <property type="evidence" value="ECO:0007669"/>
    <property type="project" value="TreeGrafter"/>
</dbReference>
<dbReference type="GO" id="GO:0098887">
    <property type="term" value="P:neurotransmitter receptor transport, endosome to postsynaptic membrane"/>
    <property type="evidence" value="ECO:0007669"/>
    <property type="project" value="TreeGrafter"/>
</dbReference>
<dbReference type="EMBL" id="AKCR02000281">
    <property type="protein sequence ID" value="PKK17685.1"/>
    <property type="molecule type" value="Genomic_DNA"/>
</dbReference>
<evidence type="ECO:0000256" key="3">
    <source>
        <dbReference type="SAM" id="MobiDB-lite"/>
    </source>
</evidence>
<evidence type="ECO:0000313" key="6">
    <source>
        <dbReference type="Proteomes" id="UP000053872"/>
    </source>
</evidence>
<gene>
    <name evidence="5" type="ORF">A306_00014655</name>
</gene>
<dbReference type="GO" id="GO:0098968">
    <property type="term" value="P:neurotransmitter receptor transport postsynaptic membrane to endosome"/>
    <property type="evidence" value="ECO:0007669"/>
    <property type="project" value="TreeGrafter"/>
</dbReference>
<dbReference type="PANTHER" id="PTHR23119">
    <property type="entry name" value="DISCS LARGE"/>
    <property type="match status" value="1"/>
</dbReference>
<reference evidence="5 6" key="1">
    <citation type="journal article" date="2013" name="Science">
        <title>Genomic diversity and evolution of the head crest in the rock pigeon.</title>
        <authorList>
            <person name="Shapiro M.D."/>
            <person name="Kronenberg Z."/>
            <person name="Li C."/>
            <person name="Domyan E.T."/>
            <person name="Pan H."/>
            <person name="Campbell M."/>
            <person name="Tan H."/>
            <person name="Huff C.D."/>
            <person name="Hu H."/>
            <person name="Vickrey A.I."/>
            <person name="Nielsen S.C."/>
            <person name="Stringham S.A."/>
            <person name="Hu H."/>
            <person name="Willerslev E."/>
            <person name="Gilbert M.T."/>
            <person name="Yandell M."/>
            <person name="Zhang G."/>
            <person name="Wang J."/>
        </authorList>
    </citation>
    <scope>NUCLEOTIDE SEQUENCE [LARGE SCALE GENOMIC DNA]</scope>
    <source>
        <tissue evidence="5">Blood</tissue>
    </source>
</reference>
<proteinExistence type="predicted"/>
<accession>A0A2I0LJR3</accession>
<feature type="compositionally biased region" description="Acidic residues" evidence="3">
    <location>
        <begin position="704"/>
        <end position="713"/>
    </location>
</feature>
<name>A0A2I0LJR3_COLLI</name>
<dbReference type="FunFam" id="3.80.10.10:FF:000036">
    <property type="entry name" value="protein scribble homolog isoform X1"/>
    <property type="match status" value="1"/>
</dbReference>
<feature type="region of interest" description="Disordered" evidence="3">
    <location>
        <begin position="490"/>
        <end position="658"/>
    </location>
</feature>
<dbReference type="InParanoid" id="A0A2I0LJR3"/>
<keyword evidence="2" id="KW-0677">Repeat</keyword>
<dbReference type="GO" id="GO:0045197">
    <property type="term" value="P:establishment or maintenance of epithelial cell apical/basal polarity"/>
    <property type="evidence" value="ECO:0007669"/>
    <property type="project" value="TreeGrafter"/>
</dbReference>
<feature type="compositionally biased region" description="Basic and acidic residues" evidence="3">
    <location>
        <begin position="645"/>
        <end position="658"/>
    </location>
</feature>
<evidence type="ECO:0000256" key="1">
    <source>
        <dbReference type="ARBA" id="ARBA00022614"/>
    </source>
</evidence>
<evidence type="ECO:0000313" key="5">
    <source>
        <dbReference type="EMBL" id="PKK17685.1"/>
    </source>
</evidence>
<dbReference type="PANTHER" id="PTHR23119:SF57">
    <property type="entry name" value="PROTEIN SCRIBBLE HOMOLOG"/>
    <property type="match status" value="1"/>
</dbReference>
<dbReference type="Gene3D" id="3.80.10.10">
    <property type="entry name" value="Ribonuclease Inhibitor"/>
    <property type="match status" value="3"/>
</dbReference>
<dbReference type="GO" id="GO:0005912">
    <property type="term" value="C:adherens junction"/>
    <property type="evidence" value="ECO:0007669"/>
    <property type="project" value="TreeGrafter"/>
</dbReference>
<feature type="compositionally biased region" description="Basic and acidic residues" evidence="3">
    <location>
        <begin position="518"/>
        <end position="564"/>
    </location>
</feature>
<sequence length="754" mass="83555">MGTAAVPENRIVLVFDGPSAEVKGDGGETRVGAPRDRFARRQLLDPHCVDRRSPCLAVQRTPGWISAGVLKLVLALPRARGQRAGRSHRQQERGRGAAAVPRFAGPVWPGPLAQAPFFRLLNLRKLGLSDNEIQRLPPEVANFMQLVELDISRNDIPEIPESIKFCKSLEIADFSGNPLSRLPEGFTQLRSLGHLALNDVSLQSLPNDIGNLANLVTLELRENLLKTLPTSLSFLVKLEQLDLGGNDLEVLPDTLGALPNLRELWLDRNQLSALPAELGNLRRLVCLDVSENKLEQLPSEVSGLVALTDLLLSQNLLESIPDGIGEPKRILDPRCRSAAELELALPKSLGKLAKLTNLNVDRNRLTSLPAEIGGCANLNVLSLRDNRLALLPPELANTTELHVLDVAGNRLQNLPFALTNLNLKALWLAENQSQPMLKFQTEDDEKTGEKVLTCYLLPQQPSPSLENLLQNSVDESWTDTNLNRVSVIQFLDEPKGDDDEEPGAERRGLQRRATPHPSELKVMKKVIEVRRSEAHAARPDADPKSPNADEKRLSAMSSRSEDSHVSSSAGSAEQRGEDGQRGWPNGQLPEGLPPDRDPRPRAEEERKETAEQEDEDVEVEYNEPTVHFAEDTLIRSEDEDEDEERPFPVEKQRLIRKDTPHYKKHFKITKLPKPEAVVALLQGLNSDGVPKEEEELGGCNNNAEAEDQEEAWDEDGRKNGALSQPSVKGVSFDQANNLLIEPARIEEEEAHPLF</sequence>
<dbReference type="InterPro" id="IPR055414">
    <property type="entry name" value="LRR_R13L4/SHOC2-like"/>
</dbReference>
<keyword evidence="1" id="KW-0433">Leucine-rich repeat</keyword>
<dbReference type="GO" id="GO:0043113">
    <property type="term" value="P:receptor clustering"/>
    <property type="evidence" value="ECO:0007669"/>
    <property type="project" value="TreeGrafter"/>
</dbReference>
<keyword evidence="6" id="KW-1185">Reference proteome</keyword>
<organism evidence="5 6">
    <name type="scientific">Columba livia</name>
    <name type="common">Rock dove</name>
    <dbReference type="NCBI Taxonomy" id="8932"/>
    <lineage>
        <taxon>Eukaryota</taxon>
        <taxon>Metazoa</taxon>
        <taxon>Chordata</taxon>
        <taxon>Craniata</taxon>
        <taxon>Vertebrata</taxon>
        <taxon>Euteleostomi</taxon>
        <taxon>Archelosauria</taxon>
        <taxon>Archosauria</taxon>
        <taxon>Dinosauria</taxon>
        <taxon>Saurischia</taxon>
        <taxon>Theropoda</taxon>
        <taxon>Coelurosauria</taxon>
        <taxon>Aves</taxon>
        <taxon>Neognathae</taxon>
        <taxon>Neoaves</taxon>
        <taxon>Columbimorphae</taxon>
        <taxon>Columbiformes</taxon>
        <taxon>Columbidae</taxon>
        <taxon>Columba</taxon>
    </lineage>
</organism>
<feature type="compositionally biased region" description="Basic and acidic residues" evidence="3">
    <location>
        <begin position="593"/>
        <end position="610"/>
    </location>
</feature>
<dbReference type="InterPro" id="IPR003591">
    <property type="entry name" value="Leu-rich_rpt_typical-subtyp"/>
</dbReference>
<dbReference type="InterPro" id="IPR032675">
    <property type="entry name" value="LRR_dom_sf"/>
</dbReference>
<dbReference type="GO" id="GO:0016323">
    <property type="term" value="C:basolateral plasma membrane"/>
    <property type="evidence" value="ECO:0007669"/>
    <property type="project" value="TreeGrafter"/>
</dbReference>
<dbReference type="GO" id="GO:0019901">
    <property type="term" value="F:protein kinase binding"/>
    <property type="evidence" value="ECO:0007669"/>
    <property type="project" value="TreeGrafter"/>
</dbReference>
<dbReference type="FunFam" id="3.80.10.10:FF:000937">
    <property type="entry name" value="Scribbled planar cell polarity protein"/>
    <property type="match status" value="1"/>
</dbReference>
<comment type="caution">
    <text evidence="5">The sequence shown here is derived from an EMBL/GenBank/DDBJ whole genome shotgun (WGS) entry which is preliminary data.</text>
</comment>
<protein>
    <submittedName>
        <fullName evidence="5">Protein scribble homolog</fullName>
    </submittedName>
</protein>
<dbReference type="InterPro" id="IPR001611">
    <property type="entry name" value="Leu-rich_rpt"/>
</dbReference>
<feature type="compositionally biased region" description="Acidic residues" evidence="3">
    <location>
        <begin position="611"/>
        <end position="621"/>
    </location>
</feature>
<evidence type="ECO:0000259" key="4">
    <source>
        <dbReference type="Pfam" id="PF23598"/>
    </source>
</evidence>